<name>A0A9X2B109_9CORY</name>
<dbReference type="SUPFAM" id="SSF51905">
    <property type="entry name" value="FAD/NAD(P)-binding domain"/>
    <property type="match status" value="2"/>
</dbReference>
<evidence type="ECO:0000313" key="6">
    <source>
        <dbReference type="Proteomes" id="UP001139207"/>
    </source>
</evidence>
<dbReference type="InterPro" id="IPR036188">
    <property type="entry name" value="FAD/NAD-bd_sf"/>
</dbReference>
<keyword evidence="6" id="KW-1185">Reference proteome</keyword>
<comment type="caution">
    <text evidence="5">The sequence shown here is derived from an EMBL/GenBank/DDBJ whole genome shotgun (WGS) entry which is preliminary data.</text>
</comment>
<evidence type="ECO:0000313" key="5">
    <source>
        <dbReference type="EMBL" id="MCJ7857489.1"/>
    </source>
</evidence>
<evidence type="ECO:0000259" key="4">
    <source>
        <dbReference type="Pfam" id="PF07992"/>
    </source>
</evidence>
<evidence type="ECO:0000256" key="3">
    <source>
        <dbReference type="ARBA" id="ARBA00022827"/>
    </source>
</evidence>
<proteinExistence type="predicted"/>
<dbReference type="InterPro" id="IPR050260">
    <property type="entry name" value="FAD-bd_OxRdtase"/>
</dbReference>
<dbReference type="EMBL" id="JALIEA010000008">
    <property type="protein sequence ID" value="MCJ7857489.1"/>
    <property type="molecule type" value="Genomic_DNA"/>
</dbReference>
<dbReference type="Proteomes" id="UP001139207">
    <property type="component" value="Unassembled WGS sequence"/>
</dbReference>
<accession>A0A9X2B109</accession>
<keyword evidence="2" id="KW-0285">Flavoprotein</keyword>
<keyword evidence="3" id="KW-0274">FAD</keyword>
<dbReference type="InterPro" id="IPR023753">
    <property type="entry name" value="FAD/NAD-binding_dom"/>
</dbReference>
<comment type="cofactor">
    <cofactor evidence="1">
        <name>FAD</name>
        <dbReference type="ChEBI" id="CHEBI:57692"/>
    </cofactor>
</comment>
<reference evidence="5" key="1">
    <citation type="submission" date="2022-04" db="EMBL/GenBank/DDBJ databases">
        <title>Corynebacterium kalidii LD5P10.</title>
        <authorList>
            <person name="Sun J.Q."/>
        </authorList>
    </citation>
    <scope>NUCLEOTIDE SEQUENCE</scope>
    <source>
        <strain evidence="5">LD5P10</strain>
    </source>
</reference>
<dbReference type="PANTHER" id="PTHR43429">
    <property type="entry name" value="PYRIDINE NUCLEOTIDE-DISULFIDE OXIDOREDUCTASE DOMAIN-CONTAINING"/>
    <property type="match status" value="1"/>
</dbReference>
<dbReference type="RefSeq" id="WP_244803236.1">
    <property type="nucleotide sequence ID" value="NZ_JALIEA010000008.1"/>
</dbReference>
<dbReference type="Pfam" id="PF07992">
    <property type="entry name" value="Pyr_redox_2"/>
    <property type="match status" value="1"/>
</dbReference>
<evidence type="ECO:0000256" key="1">
    <source>
        <dbReference type="ARBA" id="ARBA00001974"/>
    </source>
</evidence>
<dbReference type="PRINTS" id="PR00469">
    <property type="entry name" value="PNDRDTASEII"/>
</dbReference>
<organism evidence="5 6">
    <name type="scientific">Corynebacterium kalidii</name>
    <dbReference type="NCBI Taxonomy" id="2931982"/>
    <lineage>
        <taxon>Bacteria</taxon>
        <taxon>Bacillati</taxon>
        <taxon>Actinomycetota</taxon>
        <taxon>Actinomycetes</taxon>
        <taxon>Mycobacteriales</taxon>
        <taxon>Corynebacteriaceae</taxon>
        <taxon>Corynebacterium</taxon>
    </lineage>
</organism>
<dbReference type="Gene3D" id="3.50.50.60">
    <property type="entry name" value="FAD/NAD(P)-binding domain"/>
    <property type="match status" value="2"/>
</dbReference>
<dbReference type="AlphaFoldDB" id="A0A9X2B109"/>
<protein>
    <submittedName>
        <fullName evidence="5">NAD(P)/FAD-dependent oxidoreductase</fullName>
    </submittedName>
</protein>
<dbReference type="PANTHER" id="PTHR43429:SF3">
    <property type="entry name" value="NITRITE REDUCTASE [NAD(P)H]"/>
    <property type="match status" value="1"/>
</dbReference>
<evidence type="ECO:0000256" key="2">
    <source>
        <dbReference type="ARBA" id="ARBA00022630"/>
    </source>
</evidence>
<sequence>MTQPDHQRIVVIGGGVAAHSALKAFLAAAGDTVGTTSVDIFTREAHHPYRRPSVNKDILIDGKSVDEVALPGAVFDGSGNVDVSLHLSSEVTAVDTAARTVTVDGEQVPWDQLVLATGASPRHLDAAWLEGREAHYIRTPEHSTALRESLSALGAGDNVVVIGGGILGLEAAAGASALTDATVTVLEAQDDICRRIMPAAAATWLRSKHTAHGIDIRCGLSDAEINDAVAELDPAVMVVSVGLDRDVSLARAAGLEVGRGIVVDEFGRTSVPGVWAAGDCVEIHAEDGTVTLPEDEGSARLLGGIVGLSIAGQETDRFLLSPPKGWSRQYGVMLNLVGATGRPVQSGQPGPSSNPSDHELVLVSEEDELVVFSLESRAGGESVVSGVTTAGRSPVVRKAKNALGMTMGEVENEFFTDGALIPSTN</sequence>
<dbReference type="GO" id="GO:0016491">
    <property type="term" value="F:oxidoreductase activity"/>
    <property type="evidence" value="ECO:0007669"/>
    <property type="project" value="InterPro"/>
</dbReference>
<feature type="domain" description="FAD/NAD(P)-binding" evidence="4">
    <location>
        <begin position="8"/>
        <end position="281"/>
    </location>
</feature>
<gene>
    <name evidence="5" type="ORF">MUN33_01980</name>
</gene>
<dbReference type="PRINTS" id="PR00368">
    <property type="entry name" value="FADPNR"/>
</dbReference>